<dbReference type="Gene3D" id="3.90.10.10">
    <property type="entry name" value="Cytochrome C3"/>
    <property type="match status" value="1"/>
</dbReference>
<dbReference type="GO" id="GO:0016491">
    <property type="term" value="F:oxidoreductase activity"/>
    <property type="evidence" value="ECO:0007669"/>
    <property type="project" value="TreeGrafter"/>
</dbReference>
<evidence type="ECO:0000313" key="3">
    <source>
        <dbReference type="EMBL" id="VAW40832.1"/>
    </source>
</evidence>
<feature type="domain" description="Doubled CXXCH motif" evidence="2">
    <location>
        <begin position="209"/>
        <end position="251"/>
    </location>
</feature>
<evidence type="ECO:0000256" key="1">
    <source>
        <dbReference type="ARBA" id="ARBA00022729"/>
    </source>
</evidence>
<reference evidence="3" key="1">
    <citation type="submission" date="2018-06" db="EMBL/GenBank/DDBJ databases">
        <authorList>
            <person name="Zhirakovskaya E."/>
        </authorList>
    </citation>
    <scope>NUCLEOTIDE SEQUENCE</scope>
</reference>
<protein>
    <submittedName>
        <fullName evidence="3">Decaheme cytochrome c MtrA</fullName>
    </submittedName>
</protein>
<dbReference type="Gene3D" id="1.10.1130.10">
    <property type="entry name" value="Flavocytochrome C3, Chain A"/>
    <property type="match status" value="2"/>
</dbReference>
<dbReference type="InterPro" id="IPR036280">
    <property type="entry name" value="Multihaem_cyt_sf"/>
</dbReference>
<dbReference type="SUPFAM" id="SSF48695">
    <property type="entry name" value="Multiheme cytochromes"/>
    <property type="match status" value="1"/>
</dbReference>
<dbReference type="NCBIfam" id="TIGR03508">
    <property type="entry name" value="decahem_SO"/>
    <property type="match status" value="1"/>
</dbReference>
<dbReference type="InterPro" id="IPR020015">
    <property type="entry name" value="Decahaem_cyt-c_DmsE"/>
</dbReference>
<feature type="domain" description="Doubled CXXCH motif" evidence="2">
    <location>
        <begin position="164"/>
        <end position="200"/>
    </location>
</feature>
<dbReference type="EMBL" id="UOEY01000112">
    <property type="protein sequence ID" value="VAW40832.1"/>
    <property type="molecule type" value="Genomic_DNA"/>
</dbReference>
<sequence>MFFRSRFLNTFSLFIIPLLCSLSGCNTLKGSKPILPIKKYEKMIVGRFDADYVGTTNCLAACHAHDRLKKYFDASTMGAQLKKESGLPLVDCESCHGPGSLAIKGLTRKLVAENAKKGIKTTCDYKTLIDLKALPAPAQSLICLKCHTANATFNLHNWNASIHAVNGVSCFDCHTVHKSPDLKVRPIDTARLCFRCHQTTQVEFSLPSHHPVNEGRVFCTDCHNPHGGSSAMLLRKKSIKATCVQCHPEKRGPFVFEHADVAADCMNCHTPHGSVNNNLLVARQPFLCLQCHVGHRINSPAGGKASTAIGSAFYSKCTDCHSRIHGSDTPSFSGKGRFTQ</sequence>
<dbReference type="NCBIfam" id="TIGR01905">
    <property type="entry name" value="paired_CXXCH_1"/>
    <property type="match status" value="2"/>
</dbReference>
<feature type="domain" description="Doubled CXXCH motif" evidence="2">
    <location>
        <begin position="258"/>
        <end position="293"/>
    </location>
</feature>
<dbReference type="AlphaFoldDB" id="A0A3B0VP15"/>
<proteinExistence type="predicted"/>
<gene>
    <name evidence="3" type="ORF">MNBD_DELTA04-1035</name>
</gene>
<evidence type="ECO:0000259" key="2">
    <source>
        <dbReference type="Pfam" id="PF09699"/>
    </source>
</evidence>
<dbReference type="PANTHER" id="PTHR35038">
    <property type="entry name" value="DISSIMILATORY SULFITE REDUCTASE SIRA"/>
    <property type="match status" value="1"/>
</dbReference>
<dbReference type="Pfam" id="PF09699">
    <property type="entry name" value="Paired_CXXCH_1"/>
    <property type="match status" value="3"/>
</dbReference>
<name>A0A3B0VP15_9ZZZZ</name>
<dbReference type="InterPro" id="IPR051829">
    <property type="entry name" value="Multiheme_Cytochr_ET"/>
</dbReference>
<accession>A0A3B0VP15</accession>
<dbReference type="PROSITE" id="PS51257">
    <property type="entry name" value="PROKAR_LIPOPROTEIN"/>
    <property type="match status" value="1"/>
</dbReference>
<organism evidence="3">
    <name type="scientific">hydrothermal vent metagenome</name>
    <dbReference type="NCBI Taxonomy" id="652676"/>
    <lineage>
        <taxon>unclassified sequences</taxon>
        <taxon>metagenomes</taxon>
        <taxon>ecological metagenomes</taxon>
    </lineage>
</organism>
<keyword evidence="1" id="KW-0732">Signal</keyword>
<dbReference type="InterPro" id="IPR010177">
    <property type="entry name" value="Paired_CXXCH_1"/>
</dbReference>
<dbReference type="PANTHER" id="PTHR35038:SF6">
    <property type="entry name" value="SURFACE LOCALIZED DECAHEME CYTOCHROME C LIPOPROTEIN"/>
    <property type="match status" value="1"/>
</dbReference>